<gene>
    <name evidence="7" type="ORF">PYTT_1978</name>
</gene>
<dbReference type="Proteomes" id="UP000176204">
    <property type="component" value="Chromosome I"/>
</dbReference>
<keyword evidence="2" id="KW-0227">DNA damage</keyword>
<dbReference type="PANTHER" id="PTHR13235:SF2">
    <property type="entry name" value="SINGLE-STRAND SELECTIVE MONOFUNCTIONAL URACIL DNA GLYCOSYLASE"/>
    <property type="match status" value="1"/>
</dbReference>
<evidence type="ECO:0000313" key="8">
    <source>
        <dbReference type="Proteomes" id="UP000176204"/>
    </source>
</evidence>
<dbReference type="Pfam" id="PF03167">
    <property type="entry name" value="UDG"/>
    <property type="match status" value="1"/>
</dbReference>
<dbReference type="STRING" id="1679444.PYTT_1978"/>
<evidence type="ECO:0000256" key="4">
    <source>
        <dbReference type="ARBA" id="ARBA00023125"/>
    </source>
</evidence>
<dbReference type="RefSeq" id="WP_245741028.1">
    <property type="nucleotide sequence ID" value="NZ_JACVVN010000012.1"/>
</dbReference>
<evidence type="ECO:0000259" key="6">
    <source>
        <dbReference type="Pfam" id="PF03167"/>
    </source>
</evidence>
<dbReference type="PANTHER" id="PTHR13235">
    <property type="entry name" value="SINGLE-STRAND SELECTIVE MONOFUNCTIONAL URACIL DNA GLYCOSYLASE"/>
    <property type="match status" value="1"/>
</dbReference>
<keyword evidence="8" id="KW-1185">Reference proteome</keyword>
<keyword evidence="5" id="KW-0234">DNA repair</keyword>
<name>A0A1H6MAG9_9BACT</name>
<dbReference type="GO" id="GO:0003677">
    <property type="term" value="F:DNA binding"/>
    <property type="evidence" value="ECO:0007669"/>
    <property type="project" value="UniProtKB-KW"/>
</dbReference>
<reference evidence="8" key="1">
    <citation type="submission" date="2016-09" db="EMBL/GenBank/DDBJ databases">
        <authorList>
            <person name="Koehorst J."/>
        </authorList>
    </citation>
    <scope>NUCLEOTIDE SEQUENCE [LARGE SCALE GENOMIC DNA]</scope>
</reference>
<proteinExistence type="inferred from homology"/>
<accession>A0A1H6MAG9</accession>
<keyword evidence="4" id="KW-0238">DNA-binding</keyword>
<evidence type="ECO:0000256" key="3">
    <source>
        <dbReference type="ARBA" id="ARBA00022801"/>
    </source>
</evidence>
<dbReference type="AlphaFoldDB" id="A0A1H6MAG9"/>
<sequence>MKSYFCYAFRMQINVEEVLAAARVLKDEMNALHFDAPVAYTYNPLDYAWAGHEAYIRRYGATTKRVLFLGMNPGPFGMAQTGVPFGEVAAVTEWLHIREKVGAPAACHPKRPVQGFDCPRSEVSGRRLWGLFEELYGTAENFFRECYVVNYCPLIWMSESGANITPAQLPAEQVQQVDADCRAHLKRLIELMQPEVLVGVGGYALKQLEAVAAMLPERKFVFGTLLHPSPASPMANKCWPDKPREQLKALGIPGCSPA</sequence>
<comment type="similarity">
    <text evidence="1">Belongs to the uracil-DNA glycosylase (UDG) superfamily. SMUG1 family.</text>
</comment>
<protein>
    <submittedName>
        <fullName evidence="7">Uracil-dna glycosylase-like</fullName>
    </submittedName>
</protein>
<keyword evidence="3" id="KW-0378">Hydrolase</keyword>
<dbReference type="GO" id="GO:0017065">
    <property type="term" value="F:single-strand selective uracil DNA N-glycosylase activity"/>
    <property type="evidence" value="ECO:0007669"/>
    <property type="project" value="InterPro"/>
</dbReference>
<dbReference type="KEGG" id="agl:PYTT_1978"/>
<evidence type="ECO:0000256" key="5">
    <source>
        <dbReference type="ARBA" id="ARBA00023204"/>
    </source>
</evidence>
<dbReference type="FunFam" id="3.40.470.10:FF:000005">
    <property type="entry name" value="Single-strand selective monofunctional uracil DNA glycosylase"/>
    <property type="match status" value="1"/>
</dbReference>
<dbReference type="InterPro" id="IPR005122">
    <property type="entry name" value="Uracil-DNA_glycosylase-like"/>
</dbReference>
<dbReference type="GO" id="GO:0006284">
    <property type="term" value="P:base-excision repair"/>
    <property type="evidence" value="ECO:0007669"/>
    <property type="project" value="InterPro"/>
</dbReference>
<dbReference type="EMBL" id="LT629973">
    <property type="protein sequence ID" value="SEH94708.1"/>
    <property type="molecule type" value="Genomic_DNA"/>
</dbReference>
<dbReference type="GO" id="GO:0000703">
    <property type="term" value="F:oxidized pyrimidine nucleobase lesion DNA N-glycosylase activity"/>
    <property type="evidence" value="ECO:0007669"/>
    <property type="project" value="TreeGrafter"/>
</dbReference>
<evidence type="ECO:0000256" key="1">
    <source>
        <dbReference type="ARBA" id="ARBA00007889"/>
    </source>
</evidence>
<evidence type="ECO:0000313" key="7">
    <source>
        <dbReference type="EMBL" id="SEH94708.1"/>
    </source>
</evidence>
<dbReference type="Gene3D" id="3.40.470.10">
    <property type="entry name" value="Uracil-DNA glycosylase-like domain"/>
    <property type="match status" value="1"/>
</dbReference>
<feature type="domain" description="Uracil-DNA glycosylase-like" evidence="6">
    <location>
        <begin position="59"/>
        <end position="239"/>
    </location>
</feature>
<evidence type="ECO:0000256" key="2">
    <source>
        <dbReference type="ARBA" id="ARBA00022763"/>
    </source>
</evidence>
<dbReference type="SUPFAM" id="SSF52141">
    <property type="entry name" value="Uracil-DNA glycosylase-like"/>
    <property type="match status" value="1"/>
</dbReference>
<organism evidence="7 8">
    <name type="scientific">Akkermansia glycaniphila</name>
    <dbReference type="NCBI Taxonomy" id="1679444"/>
    <lineage>
        <taxon>Bacteria</taxon>
        <taxon>Pseudomonadati</taxon>
        <taxon>Verrucomicrobiota</taxon>
        <taxon>Verrucomicrobiia</taxon>
        <taxon>Verrucomicrobiales</taxon>
        <taxon>Akkermansiaceae</taxon>
        <taxon>Akkermansia</taxon>
    </lineage>
</organism>
<dbReference type="CDD" id="cd19374">
    <property type="entry name" value="UDG-F3_SMUG1-like"/>
    <property type="match status" value="1"/>
</dbReference>
<dbReference type="InterPro" id="IPR039134">
    <property type="entry name" value="SMUG1"/>
</dbReference>
<dbReference type="InterPro" id="IPR036895">
    <property type="entry name" value="Uracil-DNA_glycosylase-like_sf"/>
</dbReference>